<dbReference type="SUPFAM" id="SSF47781">
    <property type="entry name" value="RuvA domain 2-like"/>
    <property type="match status" value="1"/>
</dbReference>
<reference evidence="10" key="1">
    <citation type="submission" date="2025-08" db="UniProtKB">
        <authorList>
            <consortium name="RefSeq"/>
        </authorList>
    </citation>
    <scope>IDENTIFICATION</scope>
</reference>
<organism evidence="9 10">
    <name type="scientific">Cyclospora cayetanensis</name>
    <dbReference type="NCBI Taxonomy" id="88456"/>
    <lineage>
        <taxon>Eukaryota</taxon>
        <taxon>Sar</taxon>
        <taxon>Alveolata</taxon>
        <taxon>Apicomplexa</taxon>
        <taxon>Conoidasida</taxon>
        <taxon>Coccidia</taxon>
        <taxon>Eucoccidiorida</taxon>
        <taxon>Eimeriorina</taxon>
        <taxon>Eimeriidae</taxon>
        <taxon>Cyclospora</taxon>
    </lineage>
</organism>
<evidence type="ECO:0000259" key="8">
    <source>
        <dbReference type="Pfam" id="PF03834"/>
    </source>
</evidence>
<feature type="compositionally biased region" description="Basic and acidic residues" evidence="7">
    <location>
        <begin position="300"/>
        <end position="309"/>
    </location>
</feature>
<accession>A0A6P6RTQ6</accession>
<evidence type="ECO:0000256" key="7">
    <source>
        <dbReference type="SAM" id="MobiDB-lite"/>
    </source>
</evidence>
<dbReference type="AlphaFoldDB" id="A0A6P6RTQ6"/>
<keyword evidence="6" id="KW-0539">Nucleus</keyword>
<dbReference type="CDD" id="cd22325">
    <property type="entry name" value="ERCC1_C-like"/>
    <property type="match status" value="1"/>
</dbReference>
<keyword evidence="4" id="KW-0238">DNA-binding</keyword>
<comment type="similarity">
    <text evidence="2">Belongs to the ERCC1/RAD10/SWI10 family.</text>
</comment>
<feature type="domain" description="ERCC1-like central" evidence="8">
    <location>
        <begin position="73"/>
        <end position="187"/>
    </location>
</feature>
<dbReference type="PANTHER" id="PTHR12749">
    <property type="entry name" value="EXCISION REPAIR CROSS-COMPLEMENTING 1 ERCC1"/>
    <property type="match status" value="1"/>
</dbReference>
<evidence type="ECO:0000256" key="5">
    <source>
        <dbReference type="ARBA" id="ARBA00023204"/>
    </source>
</evidence>
<dbReference type="GeneID" id="34621743"/>
<dbReference type="GO" id="GO:0006302">
    <property type="term" value="P:double-strand break repair"/>
    <property type="evidence" value="ECO:0007669"/>
    <property type="project" value="UniProtKB-ARBA"/>
</dbReference>
<keyword evidence="5" id="KW-0234">DNA repair</keyword>
<dbReference type="Gene3D" id="1.10.150.20">
    <property type="entry name" value="5' to 3' exonuclease, C-terminal subdomain"/>
    <property type="match status" value="1"/>
</dbReference>
<evidence type="ECO:0000256" key="2">
    <source>
        <dbReference type="ARBA" id="ARBA00008283"/>
    </source>
</evidence>
<dbReference type="GO" id="GO:0000110">
    <property type="term" value="C:nucleotide-excision repair factor 1 complex"/>
    <property type="evidence" value="ECO:0007669"/>
    <property type="project" value="TreeGrafter"/>
</dbReference>
<dbReference type="RefSeq" id="XP_026190485.1">
    <property type="nucleotide sequence ID" value="XM_026334700.1"/>
</dbReference>
<dbReference type="GO" id="GO:0006312">
    <property type="term" value="P:mitotic recombination"/>
    <property type="evidence" value="ECO:0007669"/>
    <property type="project" value="TreeGrafter"/>
</dbReference>
<dbReference type="Gene3D" id="3.40.50.10130">
    <property type="match status" value="1"/>
</dbReference>
<dbReference type="InterPro" id="IPR004579">
    <property type="entry name" value="ERCC1/RAD10/SWI10"/>
</dbReference>
<evidence type="ECO:0000256" key="4">
    <source>
        <dbReference type="ARBA" id="ARBA00023125"/>
    </source>
</evidence>
<dbReference type="GO" id="GO:0070914">
    <property type="term" value="P:UV-damage excision repair"/>
    <property type="evidence" value="ECO:0007669"/>
    <property type="project" value="TreeGrafter"/>
</dbReference>
<sequence length="309" mass="33512">MEFPEMGFSALGAVNPGCNDCMSPSDLQLAGVALQMEPIQHPADASGADLQPSTPIRVQQPLAFSHPKASCMVVASLRQQANPILKYFTSVPYCLAPIAPDFLVGVGTCVVFLSLKFHRLHPKQLVQRLVLLQRCRELSKRFLLLLNDVDGAHASLAQVTLHAFHHGFMLVVAASPPEAAELLQQLKASENRAPDCLQPTLDARHAPRCAEVLRVLPAVNRADFVSLAKEFGCMRSIFLAKQQALQQCPGIGPKKVRALLAAFQEPFFPDTDARYSGDPLKPASGVMSKEDSPSASGKTITKDRKGREA</sequence>
<dbReference type="GO" id="GO:0003697">
    <property type="term" value="F:single-stranded DNA binding"/>
    <property type="evidence" value="ECO:0007669"/>
    <property type="project" value="TreeGrafter"/>
</dbReference>
<protein>
    <submittedName>
        <fullName evidence="10">Mating-type switching protein swi10</fullName>
    </submittedName>
</protein>
<keyword evidence="9" id="KW-1185">Reference proteome</keyword>
<evidence type="ECO:0000313" key="9">
    <source>
        <dbReference type="Proteomes" id="UP000515125"/>
    </source>
</evidence>
<dbReference type="GO" id="GO:0070522">
    <property type="term" value="C:ERCC4-ERCC1 complex"/>
    <property type="evidence" value="ECO:0007669"/>
    <property type="project" value="TreeGrafter"/>
</dbReference>
<evidence type="ECO:0000313" key="10">
    <source>
        <dbReference type="RefSeq" id="XP_026190485.1"/>
    </source>
</evidence>
<keyword evidence="3" id="KW-0227">DNA damage</keyword>
<evidence type="ECO:0000256" key="1">
    <source>
        <dbReference type="ARBA" id="ARBA00004123"/>
    </source>
</evidence>
<dbReference type="InterPro" id="IPR047260">
    <property type="entry name" value="ERCC1-like_central_dom"/>
</dbReference>
<dbReference type="Proteomes" id="UP000515125">
    <property type="component" value="Unplaced"/>
</dbReference>
<dbReference type="OrthoDB" id="10262814at2759"/>
<dbReference type="InterPro" id="IPR011335">
    <property type="entry name" value="Restrct_endonuc-II-like"/>
</dbReference>
<feature type="region of interest" description="Disordered" evidence="7">
    <location>
        <begin position="270"/>
        <end position="309"/>
    </location>
</feature>
<dbReference type="Pfam" id="PF03834">
    <property type="entry name" value="Rad10"/>
    <property type="match status" value="1"/>
</dbReference>
<dbReference type="InterPro" id="IPR010994">
    <property type="entry name" value="RuvA_2-like"/>
</dbReference>
<comment type="subcellular location">
    <subcellularLocation>
        <location evidence="1">Nucleus</location>
    </subcellularLocation>
</comment>
<dbReference type="PANTHER" id="PTHR12749:SF0">
    <property type="entry name" value="DNA EXCISION REPAIR PROTEIN ERCC-1"/>
    <property type="match status" value="1"/>
</dbReference>
<dbReference type="GO" id="GO:0003684">
    <property type="term" value="F:damaged DNA binding"/>
    <property type="evidence" value="ECO:0007669"/>
    <property type="project" value="InterPro"/>
</dbReference>
<name>A0A6P6RTQ6_9EIME</name>
<dbReference type="SUPFAM" id="SSF52980">
    <property type="entry name" value="Restriction endonuclease-like"/>
    <property type="match status" value="1"/>
</dbReference>
<gene>
    <name evidence="10" type="primary">LOC34621743</name>
</gene>
<evidence type="ECO:0000256" key="3">
    <source>
        <dbReference type="ARBA" id="ARBA00022763"/>
    </source>
</evidence>
<evidence type="ECO:0000256" key="6">
    <source>
        <dbReference type="ARBA" id="ARBA00023242"/>
    </source>
</evidence>
<proteinExistence type="inferred from homology"/>